<dbReference type="Proteomes" id="UP000032180">
    <property type="component" value="Chromosome 3"/>
</dbReference>
<evidence type="ECO:0000313" key="1">
    <source>
        <dbReference type="EnsemblPlants" id="LPERR03G16190.1"/>
    </source>
</evidence>
<dbReference type="Gramene" id="LPERR03G16190.1">
    <property type="protein sequence ID" value="LPERR03G16190.1"/>
    <property type="gene ID" value="LPERR03G16190"/>
</dbReference>
<protein>
    <submittedName>
        <fullName evidence="1">Uncharacterized protein</fullName>
    </submittedName>
</protein>
<reference evidence="1 2" key="1">
    <citation type="submission" date="2012-08" db="EMBL/GenBank/DDBJ databases">
        <title>Oryza genome evolution.</title>
        <authorList>
            <person name="Wing R.A."/>
        </authorList>
    </citation>
    <scope>NUCLEOTIDE SEQUENCE</scope>
</reference>
<dbReference type="AlphaFoldDB" id="A0A0D9VUE8"/>
<sequence length="105" mass="11769">MWLRLRLHNKQHMLLKRKLKAKVPVSTAGVRRSPRFKHAGDKLDLGFDVPKKKTKVMPKVQLAGTSKAKSAPPPLSAQELQKIGIDKCGLLPEEVTLEKLLKKAK</sequence>
<evidence type="ECO:0000313" key="2">
    <source>
        <dbReference type="Proteomes" id="UP000032180"/>
    </source>
</evidence>
<proteinExistence type="predicted"/>
<keyword evidence="2" id="KW-1185">Reference proteome</keyword>
<reference evidence="1" key="3">
    <citation type="submission" date="2015-04" db="UniProtKB">
        <authorList>
            <consortium name="EnsemblPlants"/>
        </authorList>
    </citation>
    <scope>IDENTIFICATION</scope>
</reference>
<dbReference type="STRING" id="77586.A0A0D9VUE8"/>
<accession>A0A0D9VUE8</accession>
<dbReference type="HOGENOM" id="CLU_2240461_0_0_1"/>
<reference evidence="2" key="2">
    <citation type="submission" date="2013-12" db="EMBL/GenBank/DDBJ databases">
        <authorList>
            <person name="Yu Y."/>
            <person name="Lee S."/>
            <person name="de Baynast K."/>
            <person name="Wissotski M."/>
            <person name="Liu L."/>
            <person name="Talag J."/>
            <person name="Goicoechea J."/>
            <person name="Angelova A."/>
            <person name="Jetty R."/>
            <person name="Kudrna D."/>
            <person name="Golser W."/>
            <person name="Rivera L."/>
            <person name="Zhang J."/>
            <person name="Wing R."/>
        </authorList>
    </citation>
    <scope>NUCLEOTIDE SEQUENCE</scope>
</reference>
<dbReference type="EnsemblPlants" id="LPERR03G16190.1">
    <property type="protein sequence ID" value="LPERR03G16190.1"/>
    <property type="gene ID" value="LPERR03G16190"/>
</dbReference>
<organism evidence="1 2">
    <name type="scientific">Leersia perrieri</name>
    <dbReference type="NCBI Taxonomy" id="77586"/>
    <lineage>
        <taxon>Eukaryota</taxon>
        <taxon>Viridiplantae</taxon>
        <taxon>Streptophyta</taxon>
        <taxon>Embryophyta</taxon>
        <taxon>Tracheophyta</taxon>
        <taxon>Spermatophyta</taxon>
        <taxon>Magnoliopsida</taxon>
        <taxon>Liliopsida</taxon>
        <taxon>Poales</taxon>
        <taxon>Poaceae</taxon>
        <taxon>BOP clade</taxon>
        <taxon>Oryzoideae</taxon>
        <taxon>Oryzeae</taxon>
        <taxon>Oryzinae</taxon>
        <taxon>Leersia</taxon>
    </lineage>
</organism>
<name>A0A0D9VUE8_9ORYZ</name>